<dbReference type="InterPro" id="IPR001529">
    <property type="entry name" value="Zn_ribbon_RPB9"/>
</dbReference>
<evidence type="ECO:0000313" key="4">
    <source>
        <dbReference type="Proteomes" id="UP000316080"/>
    </source>
</evidence>
<reference evidence="2 4" key="2">
    <citation type="journal article" date="2019" name="Nat. Microbiol.">
        <title>Wide diversity of methane and short-chain alkane metabolisms in uncultured archaea.</title>
        <authorList>
            <person name="Borrel G."/>
            <person name="Adam P.S."/>
            <person name="McKay L.J."/>
            <person name="Chen L.X."/>
            <person name="Sierra-Garcia I.N."/>
            <person name="Sieber C.M."/>
            <person name="Letourneur Q."/>
            <person name="Ghozlane A."/>
            <person name="Andersen G.L."/>
            <person name="Li W.J."/>
            <person name="Hallam S.J."/>
            <person name="Muyzer G."/>
            <person name="de Oliveira V.M."/>
            <person name="Inskeep W.P."/>
            <person name="Banfield J.F."/>
            <person name="Gribaldo S."/>
        </authorList>
    </citation>
    <scope>NUCLEOTIDE SEQUENCE [LARGE SCALE GENOMIC DNA]</scope>
    <source>
        <strain evidence="2">Verst-YHS</strain>
    </source>
</reference>
<feature type="domain" description="DNA-directed RNA polymerase II subunit RPB9-like zinc ribbon" evidence="1">
    <location>
        <begin position="3"/>
        <end position="56"/>
    </location>
</feature>
<name>A0A520KH79_9CREN</name>
<sequence length="93" mass="11044">MLEFCPKCGKLLVPVKKDDKTILVCKYCNYEKLVEPTSSYKIVQQVEEGKRRKTLVSEEPIGIKKRKEEEKELISDYYKVFLESYEEESEEQE</sequence>
<organism evidence="2 4">
    <name type="scientific">Thermoproteota archaeon</name>
    <dbReference type="NCBI Taxonomy" id="2056631"/>
    <lineage>
        <taxon>Archaea</taxon>
        <taxon>Thermoproteota</taxon>
    </lineage>
</organism>
<protein>
    <submittedName>
        <fullName evidence="2">DNA-directed RNA polymerase subunit M</fullName>
    </submittedName>
</protein>
<keyword evidence="2" id="KW-0804">Transcription</keyword>
<keyword evidence="2" id="KW-0240">DNA-directed RNA polymerase</keyword>
<comment type="caution">
    <text evidence="2">The sequence shown here is derived from an EMBL/GenBank/DDBJ whole genome shotgun (WGS) entry which is preliminary data.</text>
</comment>
<dbReference type="Proteomes" id="UP000317265">
    <property type="component" value="Unassembled WGS sequence"/>
</dbReference>
<gene>
    <name evidence="3" type="ORF">DSO09_00735</name>
    <name evidence="2" type="ORF">EF809_00555</name>
</gene>
<dbReference type="Proteomes" id="UP000316080">
    <property type="component" value="Unassembled WGS sequence"/>
</dbReference>
<dbReference type="GO" id="GO:0000428">
    <property type="term" value="C:DNA-directed RNA polymerase complex"/>
    <property type="evidence" value="ECO:0007669"/>
    <property type="project" value="UniProtKB-KW"/>
</dbReference>
<dbReference type="EMBL" id="QNVI01000009">
    <property type="protein sequence ID" value="TDA40337.1"/>
    <property type="molecule type" value="Genomic_DNA"/>
</dbReference>
<reference evidence="3 5" key="1">
    <citation type="journal article" date="2019" name="Nat. Microbiol.">
        <title>Expanding anaerobic alkane metabolism in the domain of Archaea.</title>
        <authorList>
            <person name="Wang Y."/>
            <person name="Wegener G."/>
            <person name="Hou J."/>
            <person name="Wang F."/>
            <person name="Xiao X."/>
        </authorList>
    </citation>
    <scope>NUCLEOTIDE SEQUENCE [LARGE SCALE GENOMIC DNA]</scope>
    <source>
        <strain evidence="3">WYZ-LMO11</strain>
    </source>
</reference>
<proteinExistence type="predicted"/>
<evidence type="ECO:0000313" key="5">
    <source>
        <dbReference type="Proteomes" id="UP000317265"/>
    </source>
</evidence>
<accession>A0A520KH79</accession>
<dbReference type="Pfam" id="PF02150">
    <property type="entry name" value="Zn_ribbon_RPB9"/>
    <property type="match status" value="1"/>
</dbReference>
<dbReference type="SMART" id="SM00661">
    <property type="entry name" value="RPOL9"/>
    <property type="match status" value="1"/>
</dbReference>
<evidence type="ECO:0000313" key="2">
    <source>
        <dbReference type="EMBL" id="RZN57661.1"/>
    </source>
</evidence>
<dbReference type="GO" id="GO:0006351">
    <property type="term" value="P:DNA-templated transcription"/>
    <property type="evidence" value="ECO:0007669"/>
    <property type="project" value="InterPro"/>
</dbReference>
<dbReference type="EMBL" id="RXIH01000003">
    <property type="protein sequence ID" value="RZN57661.1"/>
    <property type="molecule type" value="Genomic_DNA"/>
</dbReference>
<dbReference type="AlphaFoldDB" id="A0A520KH79"/>
<evidence type="ECO:0000259" key="1">
    <source>
        <dbReference type="SMART" id="SM00661"/>
    </source>
</evidence>
<dbReference type="SUPFAM" id="SSF57783">
    <property type="entry name" value="Zinc beta-ribbon"/>
    <property type="match status" value="1"/>
</dbReference>
<evidence type="ECO:0000313" key="3">
    <source>
        <dbReference type="EMBL" id="TDA40337.1"/>
    </source>
</evidence>